<reference evidence="8 9" key="1">
    <citation type="submission" date="2014-06" db="EMBL/GenBank/DDBJ databases">
        <title>Genome sequence of the intracellular symbiont Blattabacterium cuenoti, strain CPU2 from the wood feeding cockroach Cryptocercus punctulatus.</title>
        <authorList>
            <person name="Kinjo Y."/>
            <person name="Ohkuma M."/>
            <person name="Tokuda G."/>
        </authorList>
    </citation>
    <scope>NUCLEOTIDE SEQUENCE [LARGE SCALE GENOMIC DNA]</scope>
    <source>
        <strain evidence="8 9">CPU2</strain>
    </source>
</reference>
<dbReference type="InterPro" id="IPR000064">
    <property type="entry name" value="NLP_P60_dom"/>
</dbReference>
<evidence type="ECO:0000256" key="2">
    <source>
        <dbReference type="ARBA" id="ARBA00022670"/>
    </source>
</evidence>
<organism evidence="8 9">
    <name type="scientific">Blattabacterium punctulatus CPU2</name>
    <dbReference type="NCBI Taxonomy" id="1457032"/>
    <lineage>
        <taxon>Bacteria</taxon>
        <taxon>Pseudomonadati</taxon>
        <taxon>Bacteroidota</taxon>
        <taxon>Flavobacteriia</taxon>
        <taxon>Flavobacteriales</taxon>
        <taxon>Blattabacteriaceae</taxon>
        <taxon>Blattabacterium</taxon>
    </lineage>
</organism>
<gene>
    <name evidence="8" type="primary">spr</name>
    <name evidence="8" type="ORF">CPU2_218</name>
</gene>
<keyword evidence="2" id="KW-0645">Protease</keyword>
<evidence type="ECO:0000256" key="6">
    <source>
        <dbReference type="SAM" id="Phobius"/>
    </source>
</evidence>
<dbReference type="GO" id="GO:0006508">
    <property type="term" value="P:proteolysis"/>
    <property type="evidence" value="ECO:0007669"/>
    <property type="project" value="UniProtKB-KW"/>
</dbReference>
<proteinExistence type="inferred from homology"/>
<dbReference type="Pfam" id="PF00877">
    <property type="entry name" value="NLPC_P60"/>
    <property type="match status" value="1"/>
</dbReference>
<dbReference type="AlphaFoldDB" id="A0AAD1FR50"/>
<keyword evidence="6" id="KW-0812">Transmembrane</keyword>
<keyword evidence="5" id="KW-0788">Thiol protease</keyword>
<dbReference type="PROSITE" id="PS51935">
    <property type="entry name" value="NLPC_P60"/>
    <property type="match status" value="1"/>
</dbReference>
<sequence>MEFLLNNGKKIKIIPIINSKILLFFVFYSHFFSIPLLYGDMVYKKKSEKIFFRKKKENLYYNKKNYFQIIKNKFFLKKKMDFLIEEAKNYRSTPYRYGGNTKEGIDCSAFIKNIFSSYQISLPRRSSNQAKKGFLVTQKYIEKGDLLFFATGKSRKKINHVGMVIHVNHNNIFFIHASTSGVLISRLYQKYWKNKFITARRILYSS</sequence>
<dbReference type="InterPro" id="IPR052062">
    <property type="entry name" value="Murein_DD/LD_carboxypeptidase"/>
</dbReference>
<dbReference type="EMBL" id="AP014610">
    <property type="protein sequence ID" value="BBA17725.1"/>
    <property type="molecule type" value="Genomic_DNA"/>
</dbReference>
<protein>
    <submittedName>
        <fullName evidence="8">NLP/P60 family protein</fullName>
    </submittedName>
</protein>
<dbReference type="PANTHER" id="PTHR47360:SF1">
    <property type="entry name" value="ENDOPEPTIDASE NLPC-RELATED"/>
    <property type="match status" value="1"/>
</dbReference>
<evidence type="ECO:0000256" key="4">
    <source>
        <dbReference type="ARBA" id="ARBA00022801"/>
    </source>
</evidence>
<evidence type="ECO:0000313" key="9">
    <source>
        <dbReference type="Proteomes" id="UP000262607"/>
    </source>
</evidence>
<dbReference type="Proteomes" id="UP000262607">
    <property type="component" value="Chromosome"/>
</dbReference>
<keyword evidence="6" id="KW-1133">Transmembrane helix</keyword>
<name>A0AAD1FR50_9FLAO</name>
<comment type="similarity">
    <text evidence="1">Belongs to the peptidase C40 family.</text>
</comment>
<evidence type="ECO:0000313" key="8">
    <source>
        <dbReference type="EMBL" id="BBA17725.1"/>
    </source>
</evidence>
<feature type="domain" description="NlpC/P60" evidence="7">
    <location>
        <begin position="77"/>
        <end position="203"/>
    </location>
</feature>
<accession>A0AAD1FR50</accession>
<keyword evidence="3" id="KW-0732">Signal</keyword>
<keyword evidence="4" id="KW-0378">Hydrolase</keyword>
<evidence type="ECO:0000256" key="3">
    <source>
        <dbReference type="ARBA" id="ARBA00022729"/>
    </source>
</evidence>
<feature type="transmembrane region" description="Helical" evidence="6">
    <location>
        <begin position="21"/>
        <end position="38"/>
    </location>
</feature>
<keyword evidence="6" id="KW-0472">Membrane</keyword>
<evidence type="ECO:0000256" key="1">
    <source>
        <dbReference type="ARBA" id="ARBA00007074"/>
    </source>
</evidence>
<dbReference type="PANTHER" id="PTHR47360">
    <property type="entry name" value="MUREIN DD-ENDOPEPTIDASE MEPS/MUREIN LD-CARBOXYPEPTIDASE"/>
    <property type="match status" value="1"/>
</dbReference>
<evidence type="ECO:0000259" key="7">
    <source>
        <dbReference type="PROSITE" id="PS51935"/>
    </source>
</evidence>
<dbReference type="InterPro" id="IPR038765">
    <property type="entry name" value="Papain-like_cys_pep_sf"/>
</dbReference>
<evidence type="ECO:0000256" key="5">
    <source>
        <dbReference type="ARBA" id="ARBA00022807"/>
    </source>
</evidence>
<dbReference type="SUPFAM" id="SSF54001">
    <property type="entry name" value="Cysteine proteinases"/>
    <property type="match status" value="1"/>
</dbReference>
<dbReference type="Gene3D" id="3.90.1720.10">
    <property type="entry name" value="endopeptidase domain like (from Nostoc punctiforme)"/>
    <property type="match status" value="1"/>
</dbReference>
<dbReference type="GO" id="GO:0008234">
    <property type="term" value="F:cysteine-type peptidase activity"/>
    <property type="evidence" value="ECO:0007669"/>
    <property type="project" value="UniProtKB-KW"/>
</dbReference>